<evidence type="ECO:0000256" key="8">
    <source>
        <dbReference type="ARBA" id="ARBA00046341"/>
    </source>
</evidence>
<dbReference type="EC" id="2.3.2.27" evidence="10"/>
<name>A0A9W7L008_9STRA</name>
<dbReference type="PROSITE" id="PS51157">
    <property type="entry name" value="ZF_UBR"/>
    <property type="match status" value="1"/>
</dbReference>
<keyword evidence="6 10" id="KW-0833">Ubl conjugation pathway</keyword>
<keyword evidence="14" id="KW-1185">Reference proteome</keyword>
<dbReference type="InterPro" id="IPR039164">
    <property type="entry name" value="UBR1-like"/>
</dbReference>
<evidence type="ECO:0000256" key="4">
    <source>
        <dbReference type="ARBA" id="ARBA00022723"/>
    </source>
</evidence>
<gene>
    <name evidence="13" type="ORF">TrLO_g3625</name>
</gene>
<dbReference type="GO" id="GO:0008270">
    <property type="term" value="F:zinc ion binding"/>
    <property type="evidence" value="ECO:0007669"/>
    <property type="project" value="UniProtKB-UniRule"/>
</dbReference>
<reference evidence="14" key="1">
    <citation type="journal article" date="2023" name="Commun. Biol.">
        <title>Genome analysis of Parmales, the sister group of diatoms, reveals the evolutionary specialization of diatoms from phago-mixotrophs to photoautotrophs.</title>
        <authorList>
            <person name="Ban H."/>
            <person name="Sato S."/>
            <person name="Yoshikawa S."/>
            <person name="Yamada K."/>
            <person name="Nakamura Y."/>
            <person name="Ichinomiya M."/>
            <person name="Sato N."/>
            <person name="Blanc-Mathieu R."/>
            <person name="Endo H."/>
            <person name="Kuwata A."/>
            <person name="Ogata H."/>
        </authorList>
    </citation>
    <scope>NUCLEOTIDE SEQUENCE [LARGE SCALE GENOMIC DNA]</scope>
    <source>
        <strain evidence="14">NIES 3700</strain>
    </source>
</reference>
<keyword evidence="5 10" id="KW-0863">Zinc-finger</keyword>
<dbReference type="PANTHER" id="PTHR21497">
    <property type="entry name" value="UBIQUITIN LIGASE E3 ALPHA-RELATED"/>
    <property type="match status" value="1"/>
</dbReference>
<dbReference type="FunFam" id="2.10.110.30:FF:000002">
    <property type="entry name" value="Putative e3 ubiquitin-protein ligase ubr3"/>
    <property type="match status" value="1"/>
</dbReference>
<dbReference type="InterPro" id="IPR003126">
    <property type="entry name" value="Znf_UBR"/>
</dbReference>
<dbReference type="InterPro" id="IPR044046">
    <property type="entry name" value="E3_ligase_UBR-like_C"/>
</dbReference>
<accession>A0A9W7L008</accession>
<evidence type="ECO:0000259" key="12">
    <source>
        <dbReference type="PROSITE" id="PS51157"/>
    </source>
</evidence>
<dbReference type="CDD" id="cd19673">
    <property type="entry name" value="UBR-box_UBR3"/>
    <property type="match status" value="1"/>
</dbReference>
<evidence type="ECO:0000256" key="11">
    <source>
        <dbReference type="SAM" id="MobiDB-lite"/>
    </source>
</evidence>
<proteinExistence type="inferred from homology"/>
<evidence type="ECO:0000313" key="14">
    <source>
        <dbReference type="Proteomes" id="UP001165122"/>
    </source>
</evidence>
<evidence type="ECO:0000313" key="13">
    <source>
        <dbReference type="EMBL" id="GMI17450.1"/>
    </source>
</evidence>
<dbReference type="Proteomes" id="UP001165122">
    <property type="component" value="Unassembled WGS sequence"/>
</dbReference>
<feature type="region of interest" description="Disordered" evidence="11">
    <location>
        <begin position="1307"/>
        <end position="1360"/>
    </location>
</feature>
<dbReference type="Pfam" id="PF18995">
    <property type="entry name" value="PRT6_C"/>
    <property type="match status" value="1"/>
</dbReference>
<dbReference type="OrthoDB" id="42752at2759"/>
<evidence type="ECO:0000256" key="6">
    <source>
        <dbReference type="ARBA" id="ARBA00022786"/>
    </source>
</evidence>
<keyword evidence="3 10" id="KW-0808">Transferase</keyword>
<comment type="caution">
    <text evidence="13">The sequence shown here is derived from an EMBL/GenBank/DDBJ whole genome shotgun (WGS) entry which is preliminary data.</text>
</comment>
<comment type="function">
    <text evidence="10">Ubiquitin ligase protein which is a component of the N-end rule pathway. Recognizes and binds to proteins bearing specific N-terminal residues that are destabilizing according to the N-end rule, leading to their ubiquitination and subsequent degradation.</text>
</comment>
<dbReference type="Pfam" id="PF02207">
    <property type="entry name" value="zf-UBR"/>
    <property type="match status" value="1"/>
</dbReference>
<evidence type="ECO:0000256" key="7">
    <source>
        <dbReference type="ARBA" id="ARBA00022833"/>
    </source>
</evidence>
<comment type="catalytic activity">
    <reaction evidence="1 10">
        <text>S-ubiquitinyl-[E2 ubiquitin-conjugating enzyme]-L-cysteine + [acceptor protein]-L-lysine = [E2 ubiquitin-conjugating enzyme]-L-cysteine + N(6)-ubiquitinyl-[acceptor protein]-L-lysine.</text>
        <dbReference type="EC" id="2.3.2.27"/>
    </reaction>
</comment>
<dbReference type="Gene3D" id="2.10.110.30">
    <property type="match status" value="1"/>
</dbReference>
<evidence type="ECO:0000256" key="1">
    <source>
        <dbReference type="ARBA" id="ARBA00000900"/>
    </source>
</evidence>
<feature type="compositionally biased region" description="Basic and acidic residues" evidence="11">
    <location>
        <begin position="1797"/>
        <end position="1824"/>
    </location>
</feature>
<evidence type="ECO:0000256" key="3">
    <source>
        <dbReference type="ARBA" id="ARBA00022679"/>
    </source>
</evidence>
<evidence type="ECO:0000256" key="10">
    <source>
        <dbReference type="RuleBase" id="RU366018"/>
    </source>
</evidence>
<feature type="compositionally biased region" description="Polar residues" evidence="11">
    <location>
        <begin position="1307"/>
        <end position="1325"/>
    </location>
</feature>
<keyword evidence="7 10" id="KW-0862">Zinc</keyword>
<dbReference type="GO" id="GO:0016567">
    <property type="term" value="P:protein ubiquitination"/>
    <property type="evidence" value="ECO:0007669"/>
    <property type="project" value="UniProtKB-UniRule"/>
</dbReference>
<organism evidence="13 14">
    <name type="scientific">Triparma laevis f. longispina</name>
    <dbReference type="NCBI Taxonomy" id="1714387"/>
    <lineage>
        <taxon>Eukaryota</taxon>
        <taxon>Sar</taxon>
        <taxon>Stramenopiles</taxon>
        <taxon>Ochrophyta</taxon>
        <taxon>Bolidophyceae</taxon>
        <taxon>Parmales</taxon>
        <taxon>Triparmaceae</taxon>
        <taxon>Triparma</taxon>
    </lineage>
</organism>
<protein>
    <recommendedName>
        <fullName evidence="10">E3 ubiquitin-protein ligase</fullName>
        <ecNumber evidence="10">2.3.2.27</ecNumber>
    </recommendedName>
</protein>
<sequence length="2341" mass="263185">MLPSSLRHKVYDTKELHISQVRGCDYPPNLQFLLFHISAHYNTAPLKIQPCGYIFQPGDIAWNCRTCQSDPTCVLCNACFQASDHEGHDVQFHRTQPGGCCDCGDTDAWKVEGCCPKHRPAKVPETYEELLKQCETDGDACLNQFGAFKKVLKIFVEVLMSQIANVGKEAQGSACKLTWNYLISSEITQIRLCSPNAPFSYHPKLQRLLSLGLPPPSPWSFSTSPFPPGFSICVLIKNDDVHTYSDVTSALYGREVRYTEDMKEAKKLTGEVDKIGEVTVETFSDFTSANKCFDHFNVTSGLFTSALSHLQMDSSRLSTYIIEVLDLAVHYNSPHPRDLVAYTLCDYLTSPLPPLQPSSPQPSPHWFTGLSTYAYAVTQSDDSSYLISDTDFRPFFGDDIQSCSKPWETEGIDHSRNDDIHKFYAQHQVIYRRIIGDDYVPSEPSPSSSSIPHYQNVTLTPTQYLLLNDSYFLRSTRGVLHNLFLSLLTLPRVKKTLGESVMVSYKTLASEFTAGVGCEDTGVFFSNVQIFTNSSLVKYLNSGSCLGNFSLNDIVFSCIYKVVLGGNVSMIEDDIKEYGIERHTGSDKVLSPTKFMSDGFLKSRCFLFRRVPSLMRDLEYILESLSLSEDRRTLVDIQHSTLSQYSDLLKLSQGCNPLCRQTDPSHVLFEDQYWVQALSHDLSLGGISDAICKDDKAWGHLVRKLKDWIYRTNLLPHPTDYSYLDVFKLQAVHAKALKNHPSPLQSSYYPNWKSRVDRYPGYPLTLSKEFVRTFDEHPDSMLEFPFDGMKNDHVLFHLPMNRALAYCLRAFCERIDSEEPQLLKNFSLAQHLEASCEDDPSPRVGIPDSFEQNTPALSPSEIKSFKLKVATCQTKQAIVDFPVRAIVAWRQITGGMWRRNGNAAFQLVLNYSTPPLCRSLRHLDLLLVQFSASENNDAALGAQKLWKLLVDRFALNGFATDLEGPDPLDGGMDLQPGFLAPQDKDHPPTMMLSFFETMNQIVTELPLTPSTPRVNFSHTARREYIHKVLGGKQASRSELRTAVMNGATNGEGGLPSYFEEVFTEVFEEIGAGDKSKKIPSQIKDEYDPSFYHLSRANHQTAMEKVSADRKGKIVPLVTRLKPPHKLFEKTRDVLKIEESFSAIRRWLLFAILGGEWAPNKEKNLNFSPKTIQESPVSILEVLQFCTLQFYEVFASPPAARPEAIKAYLTGITSTKITLPPDAWIFAQLPTPDPHGLRPSVLGMLGIIYEFWVCAEGEKQVNQTTAQPQQSSEDHNSGARELVISGLTWLLRAIKVLMSEPTLELDGISSSVQRGARTSSTSSSFNFPDLPDLWPQVEDAQKSADGADDADPGSAKKKQYKAAQAKAMARIKAQQSKFSATLTPDALEQTEDEDECIICRCSNDEPLAYIGHVQRCRVARNLNKTKDKRNIVVGTLGCQLRASKDMKSEKVYLAPLGSHLYVVEEDTTDAANPLQSRRTLVEDRAGHRGWASFESSSGYEIVRPAEAVTWKGRWGSTRPLINTCGHIAHTSCVETHILSLHQKAVDGTQYNGMFSANISQGEFLCPLCHSISNTLVPKSAEPVHENTFKDDESLKKLRRTTTEFRRSLIEAMSPSWAPTVSPKNADASHPLTTMWDAAELTPYRGLLVAFSAIGHTAASSVLNFDFGFDDLKKTIEAVKLMLLAEGKNKVICDVLKRKLTTEQNPPQAAPLNPCAWIDQSGEGFEWNTSLQTYLASTPVTCSRDGSLPKACSARWALSTAYWLYSSNSFDPLSMGVNNTKMLPPFSVWPKIEVETEEEKGIRQQQVEDHMARDPTKPLPKSDGRRPDYLRPSVVEVLGYRRVLEALKVGGARLSEMDRELLGAVWPLLPTLAWDLTTLAGAEISIQRVYDKKALMTADEGKASVRKLILARICQILYVEDWNEEPGIVQATSLFFETGAYLKQGKEFHTYLLEKDNSFLSTALLPYIKIFVFIARSALGEGEGWLEQFFVEELMDVEDAEEAMTMLGFELGEFLSWAVLEGGDGVVHGFVKTWRDEALAFRRVQWEHLESSDLNLRSEKISWFLMNEMECAEAENWVKEEFPKVKQIRIEEQRITRNVIANLESSEKMNRPPDPAHNEFFAIDFASQTAEEFELSKLELDYKNEWINSRSTQRFEQYLAYTQHMAIKRIMKTSGVLPDRSHLLSASPSMDAQPFIGLPEMYVDLYNYVAKLEHVQEGEKEAKSEWAVCLLTGMVLKAGKSDNKKDCGACTGLARTNGSGIGVFFLISKAQVLLIADDKSAYWKSIYLDSYGEEDPGLRRGRPLFLNKPRLRELTELYLKSDIVKEVASIRGNSDRVVRSNWY</sequence>
<dbReference type="GO" id="GO:0000151">
    <property type="term" value="C:ubiquitin ligase complex"/>
    <property type="evidence" value="ECO:0007669"/>
    <property type="project" value="TreeGrafter"/>
</dbReference>
<comment type="pathway">
    <text evidence="2 10">Protein modification; protein ubiquitination.</text>
</comment>
<dbReference type="PANTHER" id="PTHR21497:SF24">
    <property type="entry name" value="E3 UBIQUITIN-PROTEIN LIGASE UBR1"/>
    <property type="match status" value="1"/>
</dbReference>
<evidence type="ECO:0000256" key="2">
    <source>
        <dbReference type="ARBA" id="ARBA00004906"/>
    </source>
</evidence>
<feature type="region of interest" description="Disordered" evidence="11">
    <location>
        <begin position="1795"/>
        <end position="1824"/>
    </location>
</feature>
<dbReference type="EMBL" id="BRXW01000292">
    <property type="protein sequence ID" value="GMI17450.1"/>
    <property type="molecule type" value="Genomic_DNA"/>
</dbReference>
<evidence type="ECO:0000256" key="5">
    <source>
        <dbReference type="ARBA" id="ARBA00022771"/>
    </source>
</evidence>
<feature type="domain" description="UBR-type" evidence="12">
    <location>
        <begin position="49"/>
        <end position="120"/>
    </location>
</feature>
<dbReference type="SMART" id="SM00396">
    <property type="entry name" value="ZnF_UBR1"/>
    <property type="match status" value="1"/>
</dbReference>
<keyword evidence="4 10" id="KW-0479">Metal-binding</keyword>
<comment type="similarity">
    <text evidence="8 10">Belongs to the E3 ubiquitin-protein ligase UBR1-like family.</text>
</comment>
<dbReference type="GO" id="GO:0005737">
    <property type="term" value="C:cytoplasm"/>
    <property type="evidence" value="ECO:0007669"/>
    <property type="project" value="TreeGrafter"/>
</dbReference>
<dbReference type="GO" id="GO:0071596">
    <property type="term" value="P:ubiquitin-dependent protein catabolic process via the N-end rule pathway"/>
    <property type="evidence" value="ECO:0007669"/>
    <property type="project" value="UniProtKB-UniRule"/>
</dbReference>
<dbReference type="GO" id="GO:0061630">
    <property type="term" value="F:ubiquitin protein ligase activity"/>
    <property type="evidence" value="ECO:0007669"/>
    <property type="project" value="UniProtKB-UniRule"/>
</dbReference>
<feature type="zinc finger region" description="UBR-type" evidence="9">
    <location>
        <begin position="49"/>
        <end position="120"/>
    </location>
</feature>
<evidence type="ECO:0000256" key="9">
    <source>
        <dbReference type="PROSITE-ProRule" id="PRU00508"/>
    </source>
</evidence>